<evidence type="ECO:0000313" key="2">
    <source>
        <dbReference type="EMBL" id="EMC95493.1"/>
    </source>
</evidence>
<dbReference type="OMA" id="APRIWCG"/>
<dbReference type="EMBL" id="KB445557">
    <property type="protein sequence ID" value="EMC95493.1"/>
    <property type="molecule type" value="Genomic_DNA"/>
</dbReference>
<dbReference type="RefSeq" id="XP_007677501.1">
    <property type="nucleotide sequence ID" value="XM_007679311.1"/>
</dbReference>
<dbReference type="KEGG" id="bcom:BAUCODRAFT_45138"/>
<evidence type="ECO:0000313" key="3">
    <source>
        <dbReference type="Proteomes" id="UP000011761"/>
    </source>
</evidence>
<feature type="non-terminal residue" evidence="2">
    <location>
        <position position="1"/>
    </location>
</feature>
<proteinExistence type="predicted"/>
<name>M2MVA2_BAUPA</name>
<dbReference type="Proteomes" id="UP000011761">
    <property type="component" value="Unassembled WGS sequence"/>
</dbReference>
<feature type="domain" description="GRF-like zinc ribbon" evidence="1">
    <location>
        <begin position="3"/>
        <end position="47"/>
    </location>
</feature>
<dbReference type="Pfam" id="PF23549">
    <property type="entry name" value="Zn_ribbon_GRF_2"/>
    <property type="match status" value="1"/>
</dbReference>
<protein>
    <recommendedName>
        <fullName evidence="1">GRF-like zinc ribbon domain-containing protein</fullName>
    </recommendedName>
</protein>
<dbReference type="eggNOG" id="ENOG502RGSP">
    <property type="taxonomic scope" value="Eukaryota"/>
</dbReference>
<evidence type="ECO:0000259" key="1">
    <source>
        <dbReference type="Pfam" id="PF23549"/>
    </source>
</evidence>
<dbReference type="GeneID" id="19114457"/>
<dbReference type="AlphaFoldDB" id="M2MVA2"/>
<organism evidence="2 3">
    <name type="scientific">Baudoinia panamericana (strain UAMH 10762)</name>
    <name type="common">Angels' share fungus</name>
    <name type="synonym">Baudoinia compniacensis (strain UAMH 10762)</name>
    <dbReference type="NCBI Taxonomy" id="717646"/>
    <lineage>
        <taxon>Eukaryota</taxon>
        <taxon>Fungi</taxon>
        <taxon>Dikarya</taxon>
        <taxon>Ascomycota</taxon>
        <taxon>Pezizomycotina</taxon>
        <taxon>Dothideomycetes</taxon>
        <taxon>Dothideomycetidae</taxon>
        <taxon>Mycosphaerellales</taxon>
        <taxon>Teratosphaeriaceae</taxon>
        <taxon>Baudoinia</taxon>
    </lineage>
</organism>
<dbReference type="OrthoDB" id="4469945at2759"/>
<feature type="non-terminal residue" evidence="2">
    <location>
        <position position="88"/>
    </location>
</feature>
<reference evidence="2 3" key="1">
    <citation type="journal article" date="2012" name="PLoS Pathog.">
        <title>Diverse lifestyles and strategies of plant pathogenesis encoded in the genomes of eighteen Dothideomycetes fungi.</title>
        <authorList>
            <person name="Ohm R.A."/>
            <person name="Feau N."/>
            <person name="Henrissat B."/>
            <person name="Schoch C.L."/>
            <person name="Horwitz B.A."/>
            <person name="Barry K.W."/>
            <person name="Condon B.J."/>
            <person name="Copeland A.C."/>
            <person name="Dhillon B."/>
            <person name="Glaser F."/>
            <person name="Hesse C.N."/>
            <person name="Kosti I."/>
            <person name="LaButti K."/>
            <person name="Lindquist E.A."/>
            <person name="Lucas S."/>
            <person name="Salamov A.A."/>
            <person name="Bradshaw R.E."/>
            <person name="Ciuffetti L."/>
            <person name="Hamelin R.C."/>
            <person name="Kema G.H.J."/>
            <person name="Lawrence C."/>
            <person name="Scott J.A."/>
            <person name="Spatafora J.W."/>
            <person name="Turgeon B.G."/>
            <person name="de Wit P.J.G.M."/>
            <person name="Zhong S."/>
            <person name="Goodwin S.B."/>
            <person name="Grigoriev I.V."/>
        </authorList>
    </citation>
    <scope>NUCLEOTIDE SEQUENCE [LARGE SCALE GENOMIC DNA]</scope>
    <source>
        <strain evidence="2 3">UAMH 10762</strain>
    </source>
</reference>
<keyword evidence="3" id="KW-1185">Reference proteome</keyword>
<sequence length="88" mass="9601">PGMTCAHCQHPCSQYVTRRDNPNGNAGRPYFICHNCNNSWSTWNDTRGISPSNPPCNCGVPSRQGKSGVGAAWEGYGFWVCAKGSCQY</sequence>
<dbReference type="HOGENOM" id="CLU_146190_0_0_1"/>
<accession>M2MVA2</accession>
<gene>
    <name evidence="2" type="ORF">BAUCODRAFT_45138</name>
</gene>
<dbReference type="InterPro" id="IPR056444">
    <property type="entry name" value="Zn_ribbon_GRF_2"/>
</dbReference>